<comment type="caution">
    <text evidence="2">The sequence shown here is derived from an EMBL/GenBank/DDBJ whole genome shotgun (WGS) entry which is preliminary data.</text>
</comment>
<keyword evidence="3" id="KW-1185">Reference proteome</keyword>
<dbReference type="InterPro" id="IPR036005">
    <property type="entry name" value="Creatinase/aminopeptidase-like"/>
</dbReference>
<name>A0AAD4TG81_9MAGN</name>
<dbReference type="GO" id="GO:0070006">
    <property type="term" value="F:metalloaminopeptidase activity"/>
    <property type="evidence" value="ECO:0007669"/>
    <property type="project" value="TreeGrafter"/>
</dbReference>
<evidence type="ECO:0000313" key="3">
    <source>
        <dbReference type="Proteomes" id="UP001202328"/>
    </source>
</evidence>
<dbReference type="PANTHER" id="PTHR43330">
    <property type="entry name" value="METHIONINE AMINOPEPTIDASE"/>
    <property type="match status" value="1"/>
</dbReference>
<reference evidence="2" key="1">
    <citation type="submission" date="2022-04" db="EMBL/GenBank/DDBJ databases">
        <title>A functionally conserved STORR gene fusion in Papaver species that diverged 16.8 million years ago.</title>
        <authorList>
            <person name="Catania T."/>
        </authorList>
    </citation>
    <scope>NUCLEOTIDE SEQUENCE</scope>
    <source>
        <strain evidence="2">S-188037</strain>
    </source>
</reference>
<dbReference type="PANTHER" id="PTHR43330:SF7">
    <property type="entry name" value="METHIONINE AMINOPEPTIDASE 1"/>
    <property type="match status" value="1"/>
</dbReference>
<gene>
    <name evidence="2" type="ORF">MKW98_018511</name>
</gene>
<evidence type="ECO:0000313" key="2">
    <source>
        <dbReference type="EMBL" id="KAI3955410.1"/>
    </source>
</evidence>
<feature type="domain" description="Peptidase M24" evidence="1">
    <location>
        <begin position="5"/>
        <end position="48"/>
    </location>
</feature>
<dbReference type="InterPro" id="IPR000994">
    <property type="entry name" value="Pept_M24"/>
</dbReference>
<dbReference type="AlphaFoldDB" id="A0AAD4TG81"/>
<dbReference type="Proteomes" id="UP001202328">
    <property type="component" value="Unassembled WGS sequence"/>
</dbReference>
<organism evidence="2 3">
    <name type="scientific">Papaver atlanticum</name>
    <dbReference type="NCBI Taxonomy" id="357466"/>
    <lineage>
        <taxon>Eukaryota</taxon>
        <taxon>Viridiplantae</taxon>
        <taxon>Streptophyta</taxon>
        <taxon>Embryophyta</taxon>
        <taxon>Tracheophyta</taxon>
        <taxon>Spermatophyta</taxon>
        <taxon>Magnoliopsida</taxon>
        <taxon>Ranunculales</taxon>
        <taxon>Papaveraceae</taxon>
        <taxon>Papaveroideae</taxon>
        <taxon>Papaver</taxon>
    </lineage>
</organism>
<dbReference type="Pfam" id="PF00557">
    <property type="entry name" value="Peptidase_M24"/>
    <property type="match status" value="1"/>
</dbReference>
<evidence type="ECO:0000259" key="1">
    <source>
        <dbReference type="Pfam" id="PF00557"/>
    </source>
</evidence>
<accession>A0AAD4TG81</accession>
<sequence>MFPVCDYHFFPKSYCTSVNEVICRKIPDARKLEDGDVVNVDVSVYYKGCPCISAAGSLYLRVLRESYSDRTPFFRNLA</sequence>
<dbReference type="EMBL" id="JAJJMB010001752">
    <property type="protein sequence ID" value="KAI3955410.1"/>
    <property type="molecule type" value="Genomic_DNA"/>
</dbReference>
<proteinExistence type="predicted"/>
<protein>
    <recommendedName>
        <fullName evidence="1">Peptidase M24 domain-containing protein</fullName>
    </recommendedName>
</protein>
<dbReference type="SUPFAM" id="SSF55920">
    <property type="entry name" value="Creatinase/aminopeptidase"/>
    <property type="match status" value="1"/>
</dbReference>
<dbReference type="GO" id="GO:0005829">
    <property type="term" value="C:cytosol"/>
    <property type="evidence" value="ECO:0007669"/>
    <property type="project" value="TreeGrafter"/>
</dbReference>
<dbReference type="Gene3D" id="3.90.230.10">
    <property type="entry name" value="Creatinase/methionine aminopeptidase superfamily"/>
    <property type="match status" value="1"/>
</dbReference>